<dbReference type="Pfam" id="PF07676">
    <property type="entry name" value="PD40"/>
    <property type="match status" value="2"/>
</dbReference>
<dbReference type="PROSITE" id="PS51123">
    <property type="entry name" value="OMPA_2"/>
    <property type="match status" value="1"/>
</dbReference>
<evidence type="ECO:0000256" key="2">
    <source>
        <dbReference type="ARBA" id="ARBA00023136"/>
    </source>
</evidence>
<dbReference type="PRINTS" id="PR01021">
    <property type="entry name" value="OMPADOMAIN"/>
</dbReference>
<evidence type="ECO:0000313" key="7">
    <source>
        <dbReference type="Proteomes" id="UP000658258"/>
    </source>
</evidence>
<dbReference type="InterPro" id="IPR050330">
    <property type="entry name" value="Bact_OuterMem_StrucFunc"/>
</dbReference>
<dbReference type="Pfam" id="PF00691">
    <property type="entry name" value="OmpA"/>
    <property type="match status" value="1"/>
</dbReference>
<keyword evidence="2 4" id="KW-0472">Membrane</keyword>
<evidence type="ECO:0000256" key="3">
    <source>
        <dbReference type="ARBA" id="ARBA00023237"/>
    </source>
</evidence>
<proteinExistence type="predicted"/>
<accession>A0ABQ3I2X9</accession>
<reference evidence="7" key="1">
    <citation type="journal article" date="2019" name="Int. J. Syst. Evol. Microbiol.">
        <title>The Global Catalogue of Microorganisms (GCM) 10K type strain sequencing project: providing services to taxonomists for standard genome sequencing and annotation.</title>
        <authorList>
            <consortium name="The Broad Institute Genomics Platform"/>
            <consortium name="The Broad Institute Genome Sequencing Center for Infectious Disease"/>
            <person name="Wu L."/>
            <person name="Ma J."/>
        </authorList>
    </citation>
    <scope>NUCLEOTIDE SEQUENCE [LARGE SCALE GENOMIC DNA]</scope>
    <source>
        <strain evidence="7">CGMCC 1.15111</strain>
    </source>
</reference>
<name>A0ABQ3I2X9_9BACT</name>
<dbReference type="InterPro" id="IPR036737">
    <property type="entry name" value="OmpA-like_sf"/>
</dbReference>
<dbReference type="InterPro" id="IPR006664">
    <property type="entry name" value="OMP_bac"/>
</dbReference>
<dbReference type="PANTHER" id="PTHR30329:SF21">
    <property type="entry name" value="LIPOPROTEIN YIAD-RELATED"/>
    <property type="match status" value="1"/>
</dbReference>
<dbReference type="SUPFAM" id="SSF82171">
    <property type="entry name" value="DPP6 N-terminal domain-like"/>
    <property type="match status" value="1"/>
</dbReference>
<evidence type="ECO:0000256" key="1">
    <source>
        <dbReference type="ARBA" id="ARBA00004442"/>
    </source>
</evidence>
<comment type="subcellular location">
    <subcellularLocation>
        <location evidence="1">Cell outer membrane</location>
    </subcellularLocation>
</comment>
<dbReference type="InterPro" id="IPR011659">
    <property type="entry name" value="WD40"/>
</dbReference>
<dbReference type="InterPro" id="IPR006665">
    <property type="entry name" value="OmpA-like"/>
</dbReference>
<organism evidence="6 7">
    <name type="scientific">Roseivirga thermotolerans</name>
    <dbReference type="NCBI Taxonomy" id="1758176"/>
    <lineage>
        <taxon>Bacteria</taxon>
        <taxon>Pseudomonadati</taxon>
        <taxon>Bacteroidota</taxon>
        <taxon>Cytophagia</taxon>
        <taxon>Cytophagales</taxon>
        <taxon>Roseivirgaceae</taxon>
        <taxon>Roseivirga</taxon>
    </lineage>
</organism>
<dbReference type="Gene3D" id="3.30.1330.60">
    <property type="entry name" value="OmpA-like domain"/>
    <property type="match status" value="1"/>
</dbReference>
<evidence type="ECO:0000256" key="4">
    <source>
        <dbReference type="PROSITE-ProRule" id="PRU00473"/>
    </source>
</evidence>
<evidence type="ECO:0000313" key="6">
    <source>
        <dbReference type="EMBL" id="GHE57697.1"/>
    </source>
</evidence>
<sequence>MVNIGLRSDARLTMRHYLSLLFIVSTFLSLSAQTTVQWATRVEQVSSEFTELENSARQALLKPNILPSGGSNPNAWRPYKPNTVEFIKVGFDLPMPIEQIAIGETYNPGAITTVFLYDQQGNEYKVYDKPAEPVRERWRMFRIFIDKTPYNVAAVKVVLNGAAIDGFSDIDCIGISNSKTPIEARINLMPNINTKLQVYRLNDLVNSDKREIKPLLTKDGQTLYFSRRGHEGNVGGLDDLEDIWYSDFDKNTQDWGLAFNIGEPLNNLDPNFISAFLQEDEELIILGNEYLKGGMNYGLSKSRRIDKRTWTYPQNLKIYNDLNVHENVNFWLTPDSEVLIISEEGRGTEGQRDLYVSFLQKDGVWTEPVHMGPVINTAGEEEGPFLMPDKKTLIFTSNGHSGYGKKDLFMTRRLDNSWQSWTEPENLGPVINTEVDDMFLFIPKNGGFGYFCREVEGNDLDIHSFTLPLVTRQIRLVSLCGRIVDPDTQEPLDAEVVFSRLRDGVEVGRVRTDAGGNYCIELPADEIYSYRAEIPGYIPVGSTIDLLDVSDLNVYAVSLDRLDLDSAQIALGEPIAVPQDVVKAVAITLALPEIKRDTFEVLNAQRRELGLPELSQNAILSNVATPTVYATPEIVKAAVGKSFIIRNVFFDFDKDLLKEQSWIEMRNLAKFMNDYPNAIVELAGHTDSYGTDEYNVDLSYRRVEAVRKGLATLGIDEDRLRFVWYGETIPIASNRTRAGRALNRRVEFKILKLE</sequence>
<keyword evidence="7" id="KW-1185">Reference proteome</keyword>
<dbReference type="Proteomes" id="UP000658258">
    <property type="component" value="Unassembled WGS sequence"/>
</dbReference>
<keyword evidence="3" id="KW-0998">Cell outer membrane</keyword>
<dbReference type="PANTHER" id="PTHR30329">
    <property type="entry name" value="STATOR ELEMENT OF FLAGELLAR MOTOR COMPLEX"/>
    <property type="match status" value="1"/>
</dbReference>
<protein>
    <recommendedName>
        <fullName evidence="5">OmpA-like domain-containing protein</fullName>
    </recommendedName>
</protein>
<dbReference type="SUPFAM" id="SSF103088">
    <property type="entry name" value="OmpA-like"/>
    <property type="match status" value="1"/>
</dbReference>
<gene>
    <name evidence="6" type="ORF">GCM10011340_10960</name>
</gene>
<feature type="domain" description="OmpA-like" evidence="5">
    <location>
        <begin position="639"/>
        <end position="754"/>
    </location>
</feature>
<comment type="caution">
    <text evidence="6">The sequence shown here is derived from an EMBL/GenBank/DDBJ whole genome shotgun (WGS) entry which is preliminary data.</text>
</comment>
<dbReference type="CDD" id="cd07185">
    <property type="entry name" value="OmpA_C-like"/>
    <property type="match status" value="1"/>
</dbReference>
<evidence type="ECO:0000259" key="5">
    <source>
        <dbReference type="PROSITE" id="PS51123"/>
    </source>
</evidence>
<dbReference type="EMBL" id="BNAG01000001">
    <property type="protein sequence ID" value="GHE57697.1"/>
    <property type="molecule type" value="Genomic_DNA"/>
</dbReference>